<feature type="domain" description="DNA replication/recombination mediator RecO N-terminal" evidence="1">
    <location>
        <begin position="1"/>
        <end position="71"/>
    </location>
</feature>
<evidence type="ECO:0000259" key="1">
    <source>
        <dbReference type="Pfam" id="PF13114"/>
    </source>
</evidence>
<evidence type="ECO:0000313" key="2">
    <source>
        <dbReference type="EMBL" id="SFV62184.1"/>
    </source>
</evidence>
<protein>
    <recommendedName>
        <fullName evidence="1">DNA replication/recombination mediator RecO N-terminal domain-containing protein</fullName>
    </recommendedName>
</protein>
<gene>
    <name evidence="2" type="ORF">MNB_SV-6-368</name>
</gene>
<dbReference type="EMBL" id="FPHC01000065">
    <property type="protein sequence ID" value="SFV62184.1"/>
    <property type="molecule type" value="Genomic_DNA"/>
</dbReference>
<organism evidence="2">
    <name type="scientific">hydrothermal vent metagenome</name>
    <dbReference type="NCBI Taxonomy" id="652676"/>
    <lineage>
        <taxon>unclassified sequences</taxon>
        <taxon>metagenomes</taxon>
        <taxon>ecological metagenomes</taxon>
    </lineage>
</organism>
<dbReference type="AlphaFoldDB" id="A0A1W1C8X2"/>
<accession>A0A1W1C8X2</accession>
<name>A0A1W1C8X2_9ZZZZ</name>
<dbReference type="NCBIfam" id="NF010483">
    <property type="entry name" value="PRK13908.1"/>
    <property type="match status" value="1"/>
</dbReference>
<reference evidence="2" key="1">
    <citation type="submission" date="2016-10" db="EMBL/GenBank/DDBJ databases">
        <authorList>
            <person name="de Groot N.N."/>
        </authorList>
    </citation>
    <scope>NUCLEOTIDE SEQUENCE</scope>
</reference>
<proteinExistence type="predicted"/>
<dbReference type="Pfam" id="PF13114">
    <property type="entry name" value="RecO_N_2"/>
    <property type="match status" value="1"/>
</dbReference>
<dbReference type="InterPro" id="IPR022572">
    <property type="entry name" value="DNA_rep/recomb_RecO_N"/>
</dbReference>
<sequence length="205" mass="24211">MKGFIISLHRAKDEDMVVTILSSSEVRAYYRFYGARHSILQLGHLIDFEVEGEDSRFMPRVRSVSHIGFPWLYNNNRLLLWHKYIRLYEPHLKDTEEIDSFYYNLLISSAKKWHLQNPKRLICEDYIKILIHEGRLHDEDICYICEEGLGSDISLMQAFIPAHPHCIYGPKLDKEKILNLFETAKSIYLDDDEVDLLYSIVLRGF</sequence>